<dbReference type="AlphaFoldDB" id="A0AAN8WGK2"/>
<evidence type="ECO:0000313" key="3">
    <source>
        <dbReference type="EMBL" id="KAK6946138.1"/>
    </source>
</evidence>
<evidence type="ECO:0000256" key="1">
    <source>
        <dbReference type="ARBA" id="ARBA00010515"/>
    </source>
</evidence>
<protein>
    <submittedName>
        <fullName evidence="3">Alpha/beta hydrolase fold-3</fullName>
    </submittedName>
</protein>
<dbReference type="Proteomes" id="UP001370490">
    <property type="component" value="Unassembled WGS sequence"/>
</dbReference>
<comment type="similarity">
    <text evidence="1">Belongs to the 'GDXG' lipolytic enzyme family.</text>
</comment>
<dbReference type="EMBL" id="JBAMMX010000002">
    <property type="protein sequence ID" value="KAK6946138.1"/>
    <property type="molecule type" value="Genomic_DNA"/>
</dbReference>
<feature type="domain" description="Alpha/beta hydrolase fold-3" evidence="2">
    <location>
        <begin position="73"/>
        <end position="279"/>
    </location>
</feature>
<proteinExistence type="inferred from homology"/>
<gene>
    <name evidence="3" type="ORF">RJ641_013682</name>
</gene>
<keyword evidence="4" id="KW-1185">Reference proteome</keyword>
<dbReference type="Gene3D" id="3.40.50.1820">
    <property type="entry name" value="alpha/beta hydrolase"/>
    <property type="match status" value="1"/>
</dbReference>
<dbReference type="InterPro" id="IPR013094">
    <property type="entry name" value="AB_hydrolase_3"/>
</dbReference>
<sequence length="302" mass="33551">MEDSEILHDFPPFLKVYKNGHIQRLSGTGIVPPSDDPQTGVRSKDIVISPETGLDARLFLPKTTTTTPKFPLLVYYHGGAFCTQSAFSPDFQAYHTALAAEANVLILSVNYRLAPENPPPICYYDAWEAHQWISSHASGIPSNEEAWLSDHADFSKVYFGGDSAGANIAHNVAVKVGAEGLQGVKIKGIALVHPFFHNEEPREFLAYLFPSGDVCSDPRLNPRLEPNLSKLGCEKVLVCVAEKDKYKERGHDYCEFLKKSGWRGDVKVFETEGEGHVFHLFKQTSEKAIELLKLVASFLNED</sequence>
<evidence type="ECO:0000313" key="4">
    <source>
        <dbReference type="Proteomes" id="UP001370490"/>
    </source>
</evidence>
<organism evidence="3 4">
    <name type="scientific">Dillenia turbinata</name>
    <dbReference type="NCBI Taxonomy" id="194707"/>
    <lineage>
        <taxon>Eukaryota</taxon>
        <taxon>Viridiplantae</taxon>
        <taxon>Streptophyta</taxon>
        <taxon>Embryophyta</taxon>
        <taxon>Tracheophyta</taxon>
        <taxon>Spermatophyta</taxon>
        <taxon>Magnoliopsida</taxon>
        <taxon>eudicotyledons</taxon>
        <taxon>Gunneridae</taxon>
        <taxon>Pentapetalae</taxon>
        <taxon>Dilleniales</taxon>
        <taxon>Dilleniaceae</taxon>
        <taxon>Dillenia</taxon>
    </lineage>
</organism>
<evidence type="ECO:0000259" key="2">
    <source>
        <dbReference type="Pfam" id="PF07859"/>
    </source>
</evidence>
<keyword evidence="3" id="KW-0378">Hydrolase</keyword>
<dbReference type="PANTHER" id="PTHR23024:SF467">
    <property type="entry name" value="CARBOXYLESTERASE 12-RELATED"/>
    <property type="match status" value="1"/>
</dbReference>
<comment type="caution">
    <text evidence="3">The sequence shown here is derived from an EMBL/GenBank/DDBJ whole genome shotgun (WGS) entry which is preliminary data.</text>
</comment>
<dbReference type="PANTHER" id="PTHR23024">
    <property type="entry name" value="ARYLACETAMIDE DEACETYLASE"/>
    <property type="match status" value="1"/>
</dbReference>
<dbReference type="SUPFAM" id="SSF53474">
    <property type="entry name" value="alpha/beta-Hydrolases"/>
    <property type="match status" value="1"/>
</dbReference>
<name>A0AAN8WGK2_9MAGN</name>
<dbReference type="InterPro" id="IPR029058">
    <property type="entry name" value="AB_hydrolase_fold"/>
</dbReference>
<dbReference type="GO" id="GO:0016787">
    <property type="term" value="F:hydrolase activity"/>
    <property type="evidence" value="ECO:0007669"/>
    <property type="project" value="UniProtKB-KW"/>
</dbReference>
<reference evidence="3 4" key="1">
    <citation type="submission" date="2023-12" db="EMBL/GenBank/DDBJ databases">
        <title>A high-quality genome assembly for Dillenia turbinata (Dilleniales).</title>
        <authorList>
            <person name="Chanderbali A."/>
        </authorList>
    </citation>
    <scope>NUCLEOTIDE SEQUENCE [LARGE SCALE GENOMIC DNA]</scope>
    <source>
        <strain evidence="3">LSX21</strain>
        <tissue evidence="3">Leaf</tissue>
    </source>
</reference>
<dbReference type="InterPro" id="IPR050466">
    <property type="entry name" value="Carboxylest/Gibb_receptor"/>
</dbReference>
<accession>A0AAN8WGK2</accession>
<dbReference type="Pfam" id="PF07859">
    <property type="entry name" value="Abhydrolase_3"/>
    <property type="match status" value="1"/>
</dbReference>